<dbReference type="CDD" id="cd03443">
    <property type="entry name" value="PaaI_thioesterase"/>
    <property type="match status" value="1"/>
</dbReference>
<dbReference type="InterPro" id="IPR029069">
    <property type="entry name" value="HotDog_dom_sf"/>
</dbReference>
<dbReference type="InterPro" id="IPR003736">
    <property type="entry name" value="PAAI_dom"/>
</dbReference>
<dbReference type="RefSeq" id="WP_088553089.1">
    <property type="nucleotide sequence ID" value="NZ_BDGJ01000020.1"/>
</dbReference>
<dbReference type="SUPFAM" id="SSF54637">
    <property type="entry name" value="Thioesterase/thiol ester dehydrase-isomerase"/>
    <property type="match status" value="1"/>
</dbReference>
<evidence type="ECO:0000259" key="2">
    <source>
        <dbReference type="Pfam" id="PF03061"/>
    </source>
</evidence>
<protein>
    <recommendedName>
        <fullName evidence="2">Thioesterase domain-containing protein</fullName>
    </recommendedName>
</protein>
<proteinExistence type="predicted"/>
<dbReference type="InterPro" id="IPR052723">
    <property type="entry name" value="Acyl-CoA_thioesterase_PaaI"/>
</dbReference>
<comment type="caution">
    <text evidence="3">The sequence shown here is derived from an EMBL/GenBank/DDBJ whole genome shotgun (WGS) entry which is preliminary data.</text>
</comment>
<keyword evidence="1" id="KW-0378">Hydrolase</keyword>
<reference evidence="4" key="1">
    <citation type="journal article" date="2017" name="Appl. Environ. Microbiol.">
        <title>Genomic analysis of Calderihabitans maritimus KKC1, a thermophilic hydrogenogenic carboxydotrophic bacterium isolated from marine sediment.</title>
        <authorList>
            <person name="Omae K."/>
            <person name="Yoneda Y."/>
            <person name="Fukuyama Y."/>
            <person name="Yoshida T."/>
            <person name="Sako Y."/>
        </authorList>
    </citation>
    <scope>NUCLEOTIDE SEQUENCE [LARGE SCALE GENOMIC DNA]</scope>
    <source>
        <strain evidence="4">KKC1</strain>
    </source>
</reference>
<sequence>MAGTDIKKKLEKDALAKLLGVEILEVREGYAKTRVKVSKDLLNSLNTTHGAAIFAVADMALAAASNSYGQTAVALNVNITYLRATGEGTVLYATAEEENLTARTGLYRIVIRDEEGCKVAVAEGLVYRKK</sequence>
<name>A0A1Z5HPV9_9FIRM</name>
<dbReference type="PANTHER" id="PTHR42856">
    <property type="entry name" value="ACYL-COENZYME A THIOESTERASE PAAI"/>
    <property type="match status" value="1"/>
</dbReference>
<dbReference type="NCBIfam" id="TIGR00369">
    <property type="entry name" value="unchar_dom_1"/>
    <property type="match status" value="1"/>
</dbReference>
<dbReference type="Gene3D" id="3.10.129.10">
    <property type="entry name" value="Hotdog Thioesterase"/>
    <property type="match status" value="1"/>
</dbReference>
<organism evidence="3 4">
    <name type="scientific">Calderihabitans maritimus</name>
    <dbReference type="NCBI Taxonomy" id="1246530"/>
    <lineage>
        <taxon>Bacteria</taxon>
        <taxon>Bacillati</taxon>
        <taxon>Bacillota</taxon>
        <taxon>Clostridia</taxon>
        <taxon>Neomoorellales</taxon>
        <taxon>Calderihabitantaceae</taxon>
        <taxon>Calderihabitans</taxon>
    </lineage>
</organism>
<dbReference type="InterPro" id="IPR006683">
    <property type="entry name" value="Thioestr_dom"/>
</dbReference>
<evidence type="ECO:0000313" key="4">
    <source>
        <dbReference type="Proteomes" id="UP000197032"/>
    </source>
</evidence>
<dbReference type="EMBL" id="BDGJ01000020">
    <property type="protein sequence ID" value="GAW91572.1"/>
    <property type="molecule type" value="Genomic_DNA"/>
</dbReference>
<keyword evidence="4" id="KW-1185">Reference proteome</keyword>
<accession>A0A1Z5HPV9</accession>
<evidence type="ECO:0000256" key="1">
    <source>
        <dbReference type="ARBA" id="ARBA00022801"/>
    </source>
</evidence>
<gene>
    <name evidence="3" type="ORF">KKC1_07330</name>
</gene>
<dbReference type="OrthoDB" id="286702at2"/>
<dbReference type="PANTHER" id="PTHR42856:SF1">
    <property type="entry name" value="ACYL-COENZYME A THIOESTERASE PAAI"/>
    <property type="match status" value="1"/>
</dbReference>
<feature type="domain" description="Thioesterase" evidence="2">
    <location>
        <begin position="46"/>
        <end position="116"/>
    </location>
</feature>
<dbReference type="AlphaFoldDB" id="A0A1Z5HPV9"/>
<dbReference type="GO" id="GO:0016289">
    <property type="term" value="F:acyl-CoA hydrolase activity"/>
    <property type="evidence" value="ECO:0007669"/>
    <property type="project" value="TreeGrafter"/>
</dbReference>
<evidence type="ECO:0000313" key="3">
    <source>
        <dbReference type="EMBL" id="GAW91572.1"/>
    </source>
</evidence>
<dbReference type="Pfam" id="PF03061">
    <property type="entry name" value="4HBT"/>
    <property type="match status" value="1"/>
</dbReference>
<dbReference type="Proteomes" id="UP000197032">
    <property type="component" value="Unassembled WGS sequence"/>
</dbReference>